<dbReference type="InterPro" id="IPR002711">
    <property type="entry name" value="HNH"/>
</dbReference>
<name>A0A6C0KCU5_9ZZZZ</name>
<feature type="domain" description="HNH" evidence="1">
    <location>
        <begin position="288"/>
        <end position="328"/>
    </location>
</feature>
<evidence type="ECO:0000313" key="2">
    <source>
        <dbReference type="EMBL" id="QHU15835.1"/>
    </source>
</evidence>
<organism evidence="2">
    <name type="scientific">viral metagenome</name>
    <dbReference type="NCBI Taxonomy" id="1070528"/>
    <lineage>
        <taxon>unclassified sequences</taxon>
        <taxon>metagenomes</taxon>
        <taxon>organismal metagenomes</taxon>
    </lineage>
</organism>
<dbReference type="GO" id="GO:0004519">
    <property type="term" value="F:endonuclease activity"/>
    <property type="evidence" value="ECO:0007669"/>
    <property type="project" value="InterPro"/>
</dbReference>
<dbReference type="AlphaFoldDB" id="A0A6C0KCU5"/>
<dbReference type="GO" id="GO:0003676">
    <property type="term" value="F:nucleic acid binding"/>
    <property type="evidence" value="ECO:0007669"/>
    <property type="project" value="InterPro"/>
</dbReference>
<dbReference type="Gene3D" id="1.10.30.50">
    <property type="match status" value="1"/>
</dbReference>
<reference evidence="2" key="1">
    <citation type="journal article" date="2020" name="Nature">
        <title>Giant virus diversity and host interactions through global metagenomics.</title>
        <authorList>
            <person name="Schulz F."/>
            <person name="Roux S."/>
            <person name="Paez-Espino D."/>
            <person name="Jungbluth S."/>
            <person name="Walsh D.A."/>
            <person name="Denef V.J."/>
            <person name="McMahon K.D."/>
            <person name="Konstantinidis K.T."/>
            <person name="Eloe-Fadrosh E.A."/>
            <person name="Kyrpides N.C."/>
            <person name="Woyke T."/>
        </authorList>
    </citation>
    <scope>NUCLEOTIDE SEQUENCE</scope>
    <source>
        <strain evidence="2">GVMAG-S-3300010158-109</strain>
    </source>
</reference>
<protein>
    <recommendedName>
        <fullName evidence="1">HNH domain-containing protein</fullName>
    </recommendedName>
</protein>
<dbReference type="GO" id="GO:0008270">
    <property type="term" value="F:zinc ion binding"/>
    <property type="evidence" value="ECO:0007669"/>
    <property type="project" value="InterPro"/>
</dbReference>
<dbReference type="EMBL" id="MN740868">
    <property type="protein sequence ID" value="QHU15835.1"/>
    <property type="molecule type" value="Genomic_DNA"/>
</dbReference>
<sequence length="345" mass="40516">MNYKVARKTVEFCQLPLDYVLKNVYLPPFQRVENNEHTEQILKGIKEYYDEHKEIFLPGTISVGRLPDKPKMILLDGQHRIRSLEQFSKQHPTISNELIRIDIYNVQTEEDTYKLYEIINSNKKVALYDGNIEPFIIPLVQKFLKEQFGDYCKTSKNPRCPNISLDELGKKLQSYQVVEKLGVTLENVRSRLLEPILALNTFYSRNTHKFEMWGVDDYTTKYKKLMDGANPFYLGLFRRYEWIDRLLDGKFNETETRAKEIKGRKKIPALMRMKVWQKEVGDSLKGYCFCCRHELMFNEFECGHVVAVKNGGSDSIENLEVVCRTCNLDMGTCNMMEYKKLFSDV</sequence>
<proteinExistence type="predicted"/>
<dbReference type="Pfam" id="PF01844">
    <property type="entry name" value="HNH"/>
    <property type="match status" value="1"/>
</dbReference>
<evidence type="ECO:0000259" key="1">
    <source>
        <dbReference type="Pfam" id="PF01844"/>
    </source>
</evidence>
<dbReference type="InterPro" id="IPR003615">
    <property type="entry name" value="HNH_nuc"/>
</dbReference>
<accession>A0A6C0KCU5</accession>
<dbReference type="CDD" id="cd00085">
    <property type="entry name" value="HNHc"/>
    <property type="match status" value="1"/>
</dbReference>